<reference evidence="2 3" key="1">
    <citation type="submission" date="2015-04" db="EMBL/GenBank/DDBJ databases">
        <authorList>
            <person name="Syromyatnikov M.Y."/>
            <person name="Popov V.N."/>
        </authorList>
    </citation>
    <scope>NUCLEOTIDE SEQUENCE [LARGE SCALE GENOMIC DNA]</scope>
</reference>
<proteinExistence type="predicted"/>
<dbReference type="AlphaFoldDB" id="A0A1J1II19"/>
<name>A0A1J1II19_9DIPT</name>
<gene>
    <name evidence="2" type="ORF">CLUMA_CG011465</name>
</gene>
<organism evidence="2 3">
    <name type="scientific">Clunio marinus</name>
    <dbReference type="NCBI Taxonomy" id="568069"/>
    <lineage>
        <taxon>Eukaryota</taxon>
        <taxon>Metazoa</taxon>
        <taxon>Ecdysozoa</taxon>
        <taxon>Arthropoda</taxon>
        <taxon>Hexapoda</taxon>
        <taxon>Insecta</taxon>
        <taxon>Pterygota</taxon>
        <taxon>Neoptera</taxon>
        <taxon>Endopterygota</taxon>
        <taxon>Diptera</taxon>
        <taxon>Nematocera</taxon>
        <taxon>Chironomoidea</taxon>
        <taxon>Chironomidae</taxon>
        <taxon>Clunio</taxon>
    </lineage>
</organism>
<accession>A0A1J1II19</accession>
<keyword evidence="3" id="KW-1185">Reference proteome</keyword>
<sequence>MRVVLLIFLLTVSKVDAKILPNKLENVTVKDEPRIFFKQIMEASGIFPIEINVPDTISAMISGMNSMYESMSTYFISNGSQQEELEQQVRLKKSKVELGSRPSSKHRRKKLNKRRHMKEKIFYNLLDLFNLLMF</sequence>
<dbReference type="EMBL" id="CVRI01000047">
    <property type="protein sequence ID" value="CRK98097.1"/>
    <property type="molecule type" value="Genomic_DNA"/>
</dbReference>
<evidence type="ECO:0000313" key="3">
    <source>
        <dbReference type="Proteomes" id="UP000183832"/>
    </source>
</evidence>
<dbReference type="Proteomes" id="UP000183832">
    <property type="component" value="Unassembled WGS sequence"/>
</dbReference>
<feature type="chain" id="PRO_5013289354" evidence="1">
    <location>
        <begin position="18"/>
        <end position="134"/>
    </location>
</feature>
<protein>
    <submittedName>
        <fullName evidence="2">CLUMA_CG011465, isoform A</fullName>
    </submittedName>
</protein>
<feature type="signal peptide" evidence="1">
    <location>
        <begin position="1"/>
        <end position="17"/>
    </location>
</feature>
<evidence type="ECO:0000256" key="1">
    <source>
        <dbReference type="SAM" id="SignalP"/>
    </source>
</evidence>
<evidence type="ECO:0000313" key="2">
    <source>
        <dbReference type="EMBL" id="CRK98097.1"/>
    </source>
</evidence>
<dbReference type="OrthoDB" id="7330171at2759"/>
<keyword evidence="1" id="KW-0732">Signal</keyword>